<dbReference type="STRING" id="1184267.A11Q_2460"/>
<evidence type="ECO:0000313" key="2">
    <source>
        <dbReference type="EMBL" id="AGH96676.1"/>
    </source>
</evidence>
<dbReference type="SMART" id="SM00530">
    <property type="entry name" value="HTH_XRE"/>
    <property type="match status" value="1"/>
</dbReference>
<reference evidence="2 3" key="1">
    <citation type="journal article" date="2013" name="ISME J.">
        <title>By their genes ye shall know them: genomic signatures of predatory bacteria.</title>
        <authorList>
            <person name="Pasternak Z."/>
            <person name="Pietrokovski S."/>
            <person name="Rotem O."/>
            <person name="Gophna U."/>
            <person name="Lurie-Weinberger M.N."/>
            <person name="Jurkevitch E."/>
        </authorList>
    </citation>
    <scope>NUCLEOTIDE SEQUENCE [LARGE SCALE GENOMIC DNA]</scope>
    <source>
        <strain evidence="2 3">JSS</strain>
    </source>
</reference>
<dbReference type="GO" id="GO:0003677">
    <property type="term" value="F:DNA binding"/>
    <property type="evidence" value="ECO:0007669"/>
    <property type="project" value="InterPro"/>
</dbReference>
<dbReference type="Pfam" id="PF13443">
    <property type="entry name" value="HTH_26"/>
    <property type="match status" value="1"/>
</dbReference>
<dbReference type="CDD" id="cd00093">
    <property type="entry name" value="HTH_XRE"/>
    <property type="match status" value="1"/>
</dbReference>
<protein>
    <recommendedName>
        <fullName evidence="1">HTH cro/C1-type domain-containing protein</fullName>
    </recommendedName>
</protein>
<dbReference type="EMBL" id="CP003537">
    <property type="protein sequence ID" value="AGH96676.1"/>
    <property type="molecule type" value="Genomic_DNA"/>
</dbReference>
<accession>M4VF50</accession>
<sequence>MARNETIDLKGLYKKKRKKLPRLKVAEAIEKSGLTYMEIAEQLGMNYYNNITKWKTADNINFKTLAALALVLNCRIRDLYEE</sequence>
<dbReference type="InterPro" id="IPR001387">
    <property type="entry name" value="Cro/C1-type_HTH"/>
</dbReference>
<dbReference type="PATRIC" id="fig|1184267.3.peg.2490"/>
<dbReference type="InterPro" id="IPR010982">
    <property type="entry name" value="Lambda_DNA-bd_dom_sf"/>
</dbReference>
<name>M4VF50_9BACT</name>
<keyword evidence="3" id="KW-1185">Reference proteome</keyword>
<dbReference type="Gene3D" id="1.10.260.40">
    <property type="entry name" value="lambda repressor-like DNA-binding domains"/>
    <property type="match status" value="1"/>
</dbReference>
<dbReference type="HOGENOM" id="CLU_2551470_0_0_7"/>
<feature type="domain" description="HTH cro/C1-type" evidence="1">
    <location>
        <begin position="24"/>
        <end position="79"/>
    </location>
</feature>
<evidence type="ECO:0000313" key="3">
    <source>
        <dbReference type="Proteomes" id="UP000012040"/>
    </source>
</evidence>
<proteinExistence type="predicted"/>
<dbReference type="RefSeq" id="WP_015471166.1">
    <property type="nucleotide sequence ID" value="NC_020813.1"/>
</dbReference>
<dbReference type="SUPFAM" id="SSF47413">
    <property type="entry name" value="lambda repressor-like DNA-binding domains"/>
    <property type="match status" value="1"/>
</dbReference>
<dbReference type="KEGG" id="bex:A11Q_2460"/>
<gene>
    <name evidence="2" type="ORF">A11Q_2460</name>
</gene>
<evidence type="ECO:0000259" key="1">
    <source>
        <dbReference type="SMART" id="SM00530"/>
    </source>
</evidence>
<organism evidence="2 3">
    <name type="scientific">Pseudobdellovibrio exovorus JSS</name>
    <dbReference type="NCBI Taxonomy" id="1184267"/>
    <lineage>
        <taxon>Bacteria</taxon>
        <taxon>Pseudomonadati</taxon>
        <taxon>Bdellovibrionota</taxon>
        <taxon>Bdellovibrionia</taxon>
        <taxon>Bdellovibrionales</taxon>
        <taxon>Pseudobdellovibrionaceae</taxon>
        <taxon>Pseudobdellovibrio</taxon>
    </lineage>
</organism>
<dbReference type="AlphaFoldDB" id="M4VF50"/>
<dbReference type="Proteomes" id="UP000012040">
    <property type="component" value="Chromosome"/>
</dbReference>